<keyword evidence="3" id="KW-1185">Reference proteome</keyword>
<dbReference type="EMBL" id="MVIL01000481">
    <property type="protein sequence ID" value="ORB76774.1"/>
    <property type="molecule type" value="Genomic_DNA"/>
</dbReference>
<feature type="non-terminal residue" evidence="2">
    <location>
        <position position="1"/>
    </location>
</feature>
<organism evidence="2 3">
    <name type="scientific">Mycobacterium timonense</name>
    <dbReference type="NCBI Taxonomy" id="701043"/>
    <lineage>
        <taxon>Bacteria</taxon>
        <taxon>Bacillati</taxon>
        <taxon>Actinomycetota</taxon>
        <taxon>Actinomycetes</taxon>
        <taxon>Mycobacteriales</taxon>
        <taxon>Mycobacteriaceae</taxon>
        <taxon>Mycobacterium</taxon>
        <taxon>Mycobacterium avium complex (MAC)</taxon>
    </lineage>
</organism>
<accession>A0ABX3TDC6</accession>
<evidence type="ECO:0000256" key="1">
    <source>
        <dbReference type="SAM" id="MobiDB-lite"/>
    </source>
</evidence>
<feature type="compositionally biased region" description="Basic and acidic residues" evidence="1">
    <location>
        <begin position="103"/>
        <end position="114"/>
    </location>
</feature>
<proteinExistence type="predicted"/>
<dbReference type="Proteomes" id="UP000192847">
    <property type="component" value="Unassembled WGS sequence"/>
</dbReference>
<name>A0ABX3TDC6_9MYCO</name>
<evidence type="ECO:0000313" key="2">
    <source>
        <dbReference type="EMBL" id="ORB76774.1"/>
    </source>
</evidence>
<feature type="region of interest" description="Disordered" evidence="1">
    <location>
        <begin position="1"/>
        <end position="46"/>
    </location>
</feature>
<reference evidence="2 3" key="1">
    <citation type="submission" date="2017-02" db="EMBL/GenBank/DDBJ databases">
        <title>The new phylogeny of genus Mycobacterium.</title>
        <authorList>
            <person name="Tortoli E."/>
            <person name="Trovato A."/>
            <person name="Cirillo D.M."/>
        </authorList>
    </citation>
    <scope>NUCLEOTIDE SEQUENCE [LARGE SCALE GENOMIC DNA]</scope>
    <source>
        <strain evidence="2 3">CCUG 56329</strain>
    </source>
</reference>
<comment type="caution">
    <text evidence="2">The sequence shown here is derived from an EMBL/GenBank/DDBJ whole genome shotgun (WGS) entry which is preliminary data.</text>
</comment>
<evidence type="ECO:0000313" key="3">
    <source>
        <dbReference type="Proteomes" id="UP000192847"/>
    </source>
</evidence>
<feature type="region of interest" description="Disordered" evidence="1">
    <location>
        <begin position="95"/>
        <end position="114"/>
    </location>
</feature>
<protein>
    <submittedName>
        <fullName evidence="2">Uncharacterized protein</fullName>
    </submittedName>
</protein>
<gene>
    <name evidence="2" type="ORF">BST46_28210</name>
</gene>
<sequence length="114" mass="11768">FLGQIPLQRPGHDDPQHPHHEEVAGAAGLIARRRPDPEPASRPALAAARASPSVFTGVAAECVVPTIGQLVVANRPGGAAVAAVAEIPAGTSAIGHQESTQQCHRDTLLRETVP</sequence>
<feature type="compositionally biased region" description="Basic and acidic residues" evidence="1">
    <location>
        <begin position="10"/>
        <end position="23"/>
    </location>
</feature>